<gene>
    <name evidence="2" type="primary">sprA</name>
    <name evidence="2" type="ORF">H8B04_01995</name>
</gene>
<proteinExistence type="predicted"/>
<protein>
    <submittedName>
        <fullName evidence="2">Cell surface protein SprA</fullName>
    </submittedName>
</protein>
<organism evidence="2 3">
    <name type="scientific">Sphingobacterium litopenaei</name>
    <dbReference type="NCBI Taxonomy" id="2763500"/>
    <lineage>
        <taxon>Bacteria</taxon>
        <taxon>Pseudomonadati</taxon>
        <taxon>Bacteroidota</taxon>
        <taxon>Sphingobacteriia</taxon>
        <taxon>Sphingobacteriales</taxon>
        <taxon>Sphingobacteriaceae</taxon>
        <taxon>Sphingobacterium</taxon>
    </lineage>
</organism>
<accession>A0ABR7YAL6</accession>
<evidence type="ECO:0000313" key="2">
    <source>
        <dbReference type="EMBL" id="MBD1428346.1"/>
    </source>
</evidence>
<evidence type="ECO:0000259" key="1">
    <source>
        <dbReference type="Pfam" id="PF14349"/>
    </source>
</evidence>
<keyword evidence="3" id="KW-1185">Reference proteome</keyword>
<name>A0ABR7YAL6_9SPHI</name>
<feature type="domain" description="Gliding motility protein SprA N-terminal" evidence="1">
    <location>
        <begin position="45"/>
        <end position="298"/>
    </location>
</feature>
<sequence>MPTPFTFFKKSQSQTPSYLTYSYNPKHQLFHIQNNAPSIFSYPQYLKRIEYNALATKIAIQNYWASTSASQTKSDTSSGFIKPITINSPAFERIFGGNKIEITPKGSVDISLMAQRNKNDNLLLNERHRKLWGLDFDQNFNLHLNGKIGERGNVLANFSSEAEFDFENQIKFDYIGKPDDILQRLEIGNVNFITRSQLMGNAEALFGIKTQLQVGKVNFTGVLSQKRSDSHEIIISNGKAKRELNLSLSRYDANQHYFLAQYFRENYNKSLQTAPIINSPVQITTIEVWISNRTNKVEGARDIVAFLDLAEKNPFNNNIMGNANALFPNSVSGNQSGTPLANNLTELLGENGRYSNSSFLSSFFGNNGATDNYARLQTAQKLLEGQDYIVHRQLGYISLNFPLNEDQVLAVAYRFTANGKEYQVGDLSTDIPFDAANPKALYTKLLKNEVVKTNLPIWDLMMKNIYSLGGNNFSEQDIQLQIVRTETQNSTKNPLLQEGNSTANKSWLELTGLDKLTSNNNSGPDGILDFISGITIDNIRGKLIFPSIEPFGKDLEDQFLASEQALKQKYSFPELYLQTQADAVQLFPNKDRYSLRGSIQSNSSAEYQLGIFDISPNSVKVYAGGLQLQENSDYALDYESGTLRILNEALLLSSGDLRVKIEDNGIFGSQQKTFIGARLEYNVHDKLALGTTFMRLSERPYSEKVQIGAESIANMMMGADIHYATSSKWLTRILDKLPFYKTNEESTISLYGEIAHSKPGYAKALNAGNERKGIAYLDDFENNFSFINIKNQQGWQISATPQLFQEHVLSNDLAYGYNRAHLAFYNIDPIFYQSSSLNPNVDVQFLTDHRTRRVTEQEVFPFKEIKTGIDAFLPTLDLAYYPMLRGPYNYSTYLLDAEGKLLQPRTRWAGIFKKLEQTDFETHNIEYLDIWMMDPTLTNPNKDGGDLYINLGNLSEDILKDGRKSLENAIPAHGDKTGLDKTVWGYAARLQPINSVFENTDASRKTQDVGLDGLSNEEEVQFHRDFLNQMRSLLSPQAFEKLAKDPSSDDYTYYRGNHFDRSQGILARYQHINGTEGNSKTQNQSVEAYGIENAARTLLPDAEDISRDNTMNEPDNYYEYKISLRPQDMYIGNNYIVDEQTSQTIVLNKKMDVKWYKLRIPIRDFEKKYGNINDFKTIRFVRLFLTNFTDTAIIRLAQMQFVRSDWRQYNLENTPQRVIADPNLGLNPPADHSKIEVAHVNIEENGKRTPIPYVLPPTINRQVDYSNNNLDVQLNEQSLSLTIKNLKDGYGRATFKNASYDLRPYGNIEFFVHAEGETLRDDEAFTFIRLGTDDQHHYYQYEAPLKVTPAGSSAPQVIWPSENNIIVNLNSLLDAKMARDNAFKDGIPWPLDVPYEYNDGVNTITIKGVPDLSKIRFYMLGIKNPLKSKNSANPLDDGREISGEFWFNELRVTDFEDKSRWAATGQLHVKLADLGNISVSGTKMSSGFGDISQRISEQDRTERISMDFMANAELGKFIHPKHAISIPLYFNFSKQIGTPEYNPFQGDILLSKSLESLSESSKDSLLRRIQDYTQRKHFSIINARKVSHFAEKTLKPWNVENFSLSYLYNEYAHRDLYTESKLQKTYKGSLDYTFNNPNSTFKEPFKKSKLFQSFNYNLMPALLSFRMDVNRIYHENTFRDNANNNVLPTYYNKNFNTYRIYGISWDLTKSLRLDFNATNYAIIDEPHGRLDGARKDTLWNNFWRLGRNMDYNHMLNFTYTLPIHKIPYLQWINITTRYGTQFNWQSEPLNLLKNENINFGNSIQNNRTIQVNPSLNFNTLYSKFRFYRDYTKPTDHSFTSFLVRILTGIRTINAAYTKIEGTYLPGYLPNSNILGYSFQQNAPGLDFILGSQVDILRRAKDNQWLTTDTLQNGIFTKSYSENLSAIAHTEPIKGLRIDITFSRISNRNSTLSFQSFDTQNFYETGSYSVSQVAFKTSFKNTAILFQDFENNKLTVSELLGTYNPNSTGRDAQYFWDGYNENQQDVILNAFLKTYLHKDFVLDKTNKPTFPLPNWRINYSALAQLLGIEDIIRSINLNHHYQSQYSISNYYTNLQYNREENFPYVRDRNNNFIPAQQYSQVTLTNRFLPLIGVDMRFDNNMSITTEYRKSRDIALSLENSQLSMLEEKSYIAGLGYRKLNTRLPFGLFAHRNWKNDINLRMDFALNDRKVLMYRTGVDYDEVTGGNKNITFNPSIDYTINRFYNVRLFYNSNAVRPYTSQTFATSYTYFGFTFKLLFQ</sequence>
<dbReference type="Pfam" id="PF14349">
    <property type="entry name" value="SprA_N"/>
    <property type="match status" value="2"/>
</dbReference>
<feature type="domain" description="Gliding motility protein SprA N-terminal" evidence="1">
    <location>
        <begin position="1025"/>
        <end position="1554"/>
    </location>
</feature>
<comment type="caution">
    <text evidence="2">The sequence shown here is derived from an EMBL/GenBank/DDBJ whole genome shotgun (WGS) entry which is preliminary data.</text>
</comment>
<dbReference type="EMBL" id="JACOIJ010000002">
    <property type="protein sequence ID" value="MBD1428346.1"/>
    <property type="molecule type" value="Genomic_DNA"/>
</dbReference>
<reference evidence="2 3" key="1">
    <citation type="submission" date="2020-08" db="EMBL/GenBank/DDBJ databases">
        <title>Sphingobacterium sp. DN04309 isolated from aquaculture water.</title>
        <authorList>
            <person name="Zhang M."/>
        </authorList>
    </citation>
    <scope>NUCLEOTIDE SEQUENCE [LARGE SCALE GENOMIC DNA]</scope>
    <source>
        <strain evidence="2 3">DN04309</strain>
    </source>
</reference>
<dbReference type="NCBIfam" id="TIGR04189">
    <property type="entry name" value="surface_SprA"/>
    <property type="match status" value="1"/>
</dbReference>
<dbReference type="InterPro" id="IPR026377">
    <property type="entry name" value="Cell_surface_SprA"/>
</dbReference>
<dbReference type="InterPro" id="IPR025684">
    <property type="entry name" value="SprA_N_dom"/>
</dbReference>
<evidence type="ECO:0000313" key="3">
    <source>
        <dbReference type="Proteomes" id="UP000651271"/>
    </source>
</evidence>
<dbReference type="Proteomes" id="UP000651271">
    <property type="component" value="Unassembled WGS sequence"/>
</dbReference>